<dbReference type="PANTHER" id="PTHR14540:SF2">
    <property type="entry name" value="INTEGRATOR COMPLEX SUBUNIT 15"/>
    <property type="match status" value="1"/>
</dbReference>
<organism evidence="3 5">
    <name type="scientific">Dracunculus medinensis</name>
    <name type="common">Guinea worm</name>
    <dbReference type="NCBI Taxonomy" id="318479"/>
    <lineage>
        <taxon>Eukaryota</taxon>
        <taxon>Metazoa</taxon>
        <taxon>Ecdysozoa</taxon>
        <taxon>Nematoda</taxon>
        <taxon>Chromadorea</taxon>
        <taxon>Rhabditida</taxon>
        <taxon>Spirurina</taxon>
        <taxon>Dracunculoidea</taxon>
        <taxon>Dracunculidae</taxon>
        <taxon>Dracunculus</taxon>
    </lineage>
</organism>
<dbReference type="AlphaFoldDB" id="A0A0N4UMI5"/>
<evidence type="ECO:0000313" key="3">
    <source>
        <dbReference type="Proteomes" id="UP000038040"/>
    </source>
</evidence>
<dbReference type="EMBL" id="UYYG01001226">
    <property type="protein sequence ID" value="VDN60611.1"/>
    <property type="molecule type" value="Genomic_DNA"/>
</dbReference>
<keyword evidence="1" id="KW-1133">Transmembrane helix</keyword>
<dbReference type="Pfam" id="PF14964">
    <property type="entry name" value="INTS15"/>
    <property type="match status" value="1"/>
</dbReference>
<dbReference type="Proteomes" id="UP000038040">
    <property type="component" value="Unplaced"/>
</dbReference>
<dbReference type="PANTHER" id="PTHR14540">
    <property type="entry name" value="INTEGRATOR COMPLEX SUBUNIT 15"/>
    <property type="match status" value="1"/>
</dbReference>
<name>A0A0N4UMI5_DRAME</name>
<keyword evidence="1" id="KW-0812">Transmembrane</keyword>
<keyword evidence="4" id="KW-1185">Reference proteome</keyword>
<protein>
    <submittedName>
        <fullName evidence="5">Rab-GAP TBC domain-containing protein</fullName>
    </submittedName>
</protein>
<evidence type="ECO:0000313" key="4">
    <source>
        <dbReference type="Proteomes" id="UP000274756"/>
    </source>
</evidence>
<evidence type="ECO:0000256" key="1">
    <source>
        <dbReference type="SAM" id="Phobius"/>
    </source>
</evidence>
<dbReference type="InterPro" id="IPR027844">
    <property type="entry name" value="INTS15"/>
</dbReference>
<evidence type="ECO:0000313" key="2">
    <source>
        <dbReference type="EMBL" id="VDN60611.1"/>
    </source>
</evidence>
<dbReference type="Proteomes" id="UP000274756">
    <property type="component" value="Unassembled WGS sequence"/>
</dbReference>
<dbReference type="OrthoDB" id="5861309at2759"/>
<sequence>MDRRVGSALTAPGVTKGTTGTITKFCGQQYCGKWRTGSVMRNNELQHLIDNDLFCISADRRVSRLNSMQQLRLLQILCDYFNEKESIARGHQYLFFETVFCGREGESLLHEARISLLIKLCSLAIQYPCYLLLNHVSQWLHKIGSAKSYAQQFISYLTDHFVMMPSEWNLHSYLIPLADEAPEFVSYFIAYSVSKEALKKELITVLTSWLTGRRSSRIIVFIKETPAVAKQFASSVNFYFLVLQFFLVLFETFAHLVFYDCIMGGSPQNSMHGITTILYADWDSSVPLNFLSALEVLFIMMLNEDETVFDEKILRFHIHLARKSKVLSSKEFFEFCSRPNLNANIRSILDMIKTQNF</sequence>
<proteinExistence type="predicted"/>
<keyword evidence="1" id="KW-0472">Membrane</keyword>
<reference evidence="2 4" key="2">
    <citation type="submission" date="2018-11" db="EMBL/GenBank/DDBJ databases">
        <authorList>
            <consortium name="Pathogen Informatics"/>
        </authorList>
    </citation>
    <scope>NUCLEOTIDE SEQUENCE [LARGE SCALE GENOMIC DNA]</scope>
</reference>
<accession>A0A0N4UMI5</accession>
<reference evidence="5" key="1">
    <citation type="submission" date="2016-04" db="UniProtKB">
        <authorList>
            <consortium name="WormBaseParasite"/>
        </authorList>
    </citation>
    <scope>IDENTIFICATION</scope>
</reference>
<dbReference type="WBParaSite" id="DME_0000906301-mRNA-1">
    <property type="protein sequence ID" value="DME_0000906301-mRNA-1"/>
    <property type="gene ID" value="DME_0000906301"/>
</dbReference>
<gene>
    <name evidence="2" type="ORF">DME_LOCUS10584</name>
</gene>
<feature type="transmembrane region" description="Helical" evidence="1">
    <location>
        <begin position="238"/>
        <end position="262"/>
    </location>
</feature>
<evidence type="ECO:0000313" key="5">
    <source>
        <dbReference type="WBParaSite" id="DME_0000906301-mRNA-1"/>
    </source>
</evidence>
<dbReference type="STRING" id="318479.A0A0N4UMI5"/>